<keyword evidence="4 7" id="KW-1133">Transmembrane helix</keyword>
<name>A0AAV1Y6L3_LUPLU</name>
<keyword evidence="3 7" id="KW-0812">Transmembrane</keyword>
<dbReference type="PANTHER" id="PTHR31113:SF20">
    <property type="entry name" value="UPF0496 PROTEIN 2-RELATED"/>
    <property type="match status" value="1"/>
</dbReference>
<dbReference type="Pfam" id="PF05055">
    <property type="entry name" value="DUF677"/>
    <property type="match status" value="1"/>
</dbReference>
<reference evidence="8 9" key="1">
    <citation type="submission" date="2024-03" db="EMBL/GenBank/DDBJ databases">
        <authorList>
            <person name="Martinez-Hernandez J."/>
        </authorList>
    </citation>
    <scope>NUCLEOTIDE SEQUENCE [LARGE SCALE GENOMIC DNA]</scope>
</reference>
<dbReference type="Proteomes" id="UP001497480">
    <property type="component" value="Unassembled WGS sequence"/>
</dbReference>
<evidence type="ECO:0000256" key="4">
    <source>
        <dbReference type="ARBA" id="ARBA00022989"/>
    </source>
</evidence>
<dbReference type="PANTHER" id="PTHR31113">
    <property type="entry name" value="UPF0496 PROTEIN 3-RELATED"/>
    <property type="match status" value="1"/>
</dbReference>
<dbReference type="EMBL" id="CAXHTB010000021">
    <property type="protein sequence ID" value="CAL0328690.1"/>
    <property type="molecule type" value="Genomic_DNA"/>
</dbReference>
<evidence type="ECO:0000256" key="7">
    <source>
        <dbReference type="SAM" id="Phobius"/>
    </source>
</evidence>
<comment type="similarity">
    <text evidence="2">Belongs to the UPF0496 family.</text>
</comment>
<evidence type="ECO:0000313" key="8">
    <source>
        <dbReference type="EMBL" id="CAL0328690.1"/>
    </source>
</evidence>
<accession>A0AAV1Y6L3</accession>
<feature type="transmembrane region" description="Helical" evidence="7">
    <location>
        <begin position="233"/>
        <end position="251"/>
    </location>
</feature>
<gene>
    <name evidence="8" type="ORF">LLUT_LOCUS29750</name>
</gene>
<feature type="compositionally biased region" description="Basic residues" evidence="6">
    <location>
        <begin position="1"/>
        <end position="11"/>
    </location>
</feature>
<feature type="transmembrane region" description="Helical" evidence="7">
    <location>
        <begin position="209"/>
        <end position="227"/>
    </location>
</feature>
<keyword evidence="5 7" id="KW-0472">Membrane</keyword>
<evidence type="ECO:0000256" key="5">
    <source>
        <dbReference type="ARBA" id="ARBA00023136"/>
    </source>
</evidence>
<protein>
    <submittedName>
        <fullName evidence="8">Uncharacterized protein</fullName>
    </submittedName>
</protein>
<dbReference type="AlphaFoldDB" id="A0AAV1Y6L3"/>
<organism evidence="8 9">
    <name type="scientific">Lupinus luteus</name>
    <name type="common">European yellow lupine</name>
    <dbReference type="NCBI Taxonomy" id="3873"/>
    <lineage>
        <taxon>Eukaryota</taxon>
        <taxon>Viridiplantae</taxon>
        <taxon>Streptophyta</taxon>
        <taxon>Embryophyta</taxon>
        <taxon>Tracheophyta</taxon>
        <taxon>Spermatophyta</taxon>
        <taxon>Magnoliopsida</taxon>
        <taxon>eudicotyledons</taxon>
        <taxon>Gunneridae</taxon>
        <taxon>Pentapetalae</taxon>
        <taxon>rosids</taxon>
        <taxon>fabids</taxon>
        <taxon>Fabales</taxon>
        <taxon>Fabaceae</taxon>
        <taxon>Papilionoideae</taxon>
        <taxon>50 kb inversion clade</taxon>
        <taxon>genistoids sensu lato</taxon>
        <taxon>core genistoids</taxon>
        <taxon>Genisteae</taxon>
        <taxon>Lupinus</taxon>
    </lineage>
</organism>
<evidence type="ECO:0000256" key="2">
    <source>
        <dbReference type="ARBA" id="ARBA00009074"/>
    </source>
</evidence>
<comment type="caution">
    <text evidence="8">The sequence shown here is derived from an EMBL/GenBank/DDBJ whole genome shotgun (WGS) entry which is preliminary data.</text>
</comment>
<comment type="subcellular location">
    <subcellularLocation>
        <location evidence="1">Membrane</location>
    </subcellularLocation>
</comment>
<keyword evidence="9" id="KW-1185">Reference proteome</keyword>
<evidence type="ECO:0000256" key="1">
    <source>
        <dbReference type="ARBA" id="ARBA00004370"/>
    </source>
</evidence>
<proteinExistence type="inferred from homology"/>
<evidence type="ECO:0000256" key="3">
    <source>
        <dbReference type="ARBA" id="ARBA00022692"/>
    </source>
</evidence>
<evidence type="ECO:0000256" key="6">
    <source>
        <dbReference type="SAM" id="MobiDB-lite"/>
    </source>
</evidence>
<evidence type="ECO:0000313" key="9">
    <source>
        <dbReference type="Proteomes" id="UP001497480"/>
    </source>
</evidence>
<dbReference type="GO" id="GO:0016020">
    <property type="term" value="C:membrane"/>
    <property type="evidence" value="ECO:0007669"/>
    <property type="project" value="UniProtKB-SubCell"/>
</dbReference>
<feature type="region of interest" description="Disordered" evidence="6">
    <location>
        <begin position="1"/>
        <end position="20"/>
    </location>
</feature>
<dbReference type="InterPro" id="IPR007749">
    <property type="entry name" value="DUF677"/>
</dbReference>
<sequence>MSIKRYHRSSRKEREEDNFCTSPNVEQEYHEAFRTKSYIEICNKVQGQLGKASTRRFSSSPSTSTSIPFRMHLTEYLLEPQQGIITNMTQSFKVHNLLVGYFDATLEASLCCDNILEGINSMRHAKRRITRVVMLSKRVLDFTNENDQNFKDIYKELASFSLQNNPLSIISTIQFHDIHDRYIQLLHSLKSKRSSIQRTVSLKKVSKRLGGIALVTSHCAILIALLVFSFHSIVGLVAAPTIVGGLVGLFMKRLKRVHERFGTSYSERLCDQLDVAAKGVYILVNDLDTMSRMVKRLHDEVEHWKMISDVCVKNMKGEILKQVLEEFHEHESSFLEQLEELEEHVYLCFLTINRSRRQVMQEIMDNER</sequence>